<feature type="transmembrane region" description="Helical" evidence="1">
    <location>
        <begin position="149"/>
        <end position="168"/>
    </location>
</feature>
<dbReference type="RefSeq" id="WP_253575343.1">
    <property type="nucleotide sequence ID" value="NZ_JAMFTQ010000001.1"/>
</dbReference>
<evidence type="ECO:0000256" key="1">
    <source>
        <dbReference type="SAM" id="Phobius"/>
    </source>
</evidence>
<feature type="transmembrane region" description="Helical" evidence="1">
    <location>
        <begin position="12"/>
        <end position="36"/>
    </location>
</feature>
<dbReference type="Proteomes" id="UP001204000">
    <property type="component" value="Unassembled WGS sequence"/>
</dbReference>
<comment type="caution">
    <text evidence="2">The sequence shown here is derived from an EMBL/GenBank/DDBJ whole genome shotgun (WGS) entry which is preliminary data.</text>
</comment>
<keyword evidence="3" id="KW-1185">Reference proteome</keyword>
<evidence type="ECO:0008006" key="4">
    <source>
        <dbReference type="Google" id="ProtNLM"/>
    </source>
</evidence>
<dbReference type="EMBL" id="JAMFTQ010000001">
    <property type="protein sequence ID" value="MCP1386680.1"/>
    <property type="molecule type" value="Genomic_DNA"/>
</dbReference>
<organism evidence="2 3">
    <name type="scientific">Corynebacterium stercoris</name>
    <dbReference type="NCBI Taxonomy" id="2943490"/>
    <lineage>
        <taxon>Bacteria</taxon>
        <taxon>Bacillati</taxon>
        <taxon>Actinomycetota</taxon>
        <taxon>Actinomycetes</taxon>
        <taxon>Mycobacteriales</taxon>
        <taxon>Corynebacteriaceae</taxon>
        <taxon>Corynebacterium</taxon>
    </lineage>
</organism>
<keyword evidence="1" id="KW-0812">Transmembrane</keyword>
<accession>A0ABT1FY33</accession>
<evidence type="ECO:0000313" key="3">
    <source>
        <dbReference type="Proteomes" id="UP001204000"/>
    </source>
</evidence>
<feature type="transmembrane region" description="Helical" evidence="1">
    <location>
        <begin position="64"/>
        <end position="87"/>
    </location>
</feature>
<evidence type="ECO:0000313" key="2">
    <source>
        <dbReference type="EMBL" id="MCP1386680.1"/>
    </source>
</evidence>
<name>A0ABT1FY33_9CORY</name>
<keyword evidence="1" id="KW-1133">Transmembrane helix</keyword>
<protein>
    <recommendedName>
        <fullName evidence="4">DUF2567 domain-containing protein</fullName>
    </recommendedName>
</protein>
<reference evidence="2" key="1">
    <citation type="submission" date="2022-05" db="EMBL/GenBank/DDBJ databases">
        <title>Corynebacterium sp. TA-R-1 sp. nov., isolated from human feces.</title>
        <authorList>
            <person name="Shamsuzzaman M."/>
            <person name="Dahal R.H."/>
        </authorList>
    </citation>
    <scope>NUCLEOTIDE SEQUENCE</scope>
    <source>
        <strain evidence="2">TA-R-1</strain>
    </source>
</reference>
<keyword evidence="1" id="KW-0472">Membrane</keyword>
<feature type="transmembrane region" description="Helical" evidence="1">
    <location>
        <begin position="99"/>
        <end position="117"/>
    </location>
</feature>
<sequence length="191" mass="19694">MASEAPRYPRAFGAGAGLLAGGLILGLIGGVAWGFVRPTYTVSFQDGAAVVDPAASAPSADFAAIGWLAIITAVLGMILAAVALLQTRKGEVAGGFSELVWLILVAGATSLTTFAVGEMTVRALYPVPSHSETPTTEPFALAPSVEPHVALLVAPLVAAAMFWMANFFELTRLTREQARVEARSEAPALGA</sequence>
<gene>
    <name evidence="2" type="ORF">M5J20_00495</name>
</gene>
<proteinExistence type="predicted"/>